<evidence type="ECO:0000256" key="11">
    <source>
        <dbReference type="HAMAP-Rule" id="MF_00328"/>
    </source>
</evidence>
<feature type="binding site" evidence="11">
    <location>
        <begin position="11"/>
        <end position="18"/>
    </location>
    <ligand>
        <name>ATP</name>
        <dbReference type="ChEBI" id="CHEBI:30616"/>
    </ligand>
</feature>
<dbReference type="RefSeq" id="WP_006695826.1">
    <property type="nucleotide sequence ID" value="NZ_JH376857.1"/>
</dbReference>
<evidence type="ECO:0000313" key="14">
    <source>
        <dbReference type="Proteomes" id="UP000003175"/>
    </source>
</evidence>
<dbReference type="SUPFAM" id="SSF52540">
    <property type="entry name" value="P-loop containing nucleoside triphosphate hydrolases"/>
    <property type="match status" value="1"/>
</dbReference>
<comment type="catalytic activity">
    <reaction evidence="10 11">
        <text>GMP + ATP = GDP + ADP</text>
        <dbReference type="Rhea" id="RHEA:20780"/>
        <dbReference type="ChEBI" id="CHEBI:30616"/>
        <dbReference type="ChEBI" id="CHEBI:58115"/>
        <dbReference type="ChEBI" id="CHEBI:58189"/>
        <dbReference type="ChEBI" id="CHEBI:456216"/>
        <dbReference type="EC" id="2.7.4.8"/>
    </reaction>
</comment>
<keyword evidence="5 11" id="KW-0808">Transferase</keyword>
<dbReference type="EMBL" id="ADGH01000003">
    <property type="protein sequence ID" value="EHG25798.1"/>
    <property type="molecule type" value="Genomic_DNA"/>
</dbReference>
<dbReference type="PANTHER" id="PTHR23117:SF13">
    <property type="entry name" value="GUANYLATE KINASE"/>
    <property type="match status" value="1"/>
</dbReference>
<protein>
    <recommendedName>
        <fullName evidence="4 11">Guanylate kinase</fullName>
        <ecNumber evidence="3 11">2.7.4.8</ecNumber>
    </recommendedName>
    <alternativeName>
        <fullName evidence="9 11">GMP kinase</fullName>
    </alternativeName>
</protein>
<evidence type="ECO:0000256" key="4">
    <source>
        <dbReference type="ARBA" id="ARBA00016296"/>
    </source>
</evidence>
<organism evidence="13 14">
    <name type="scientific">Selenomonas noxia F0398</name>
    <dbReference type="NCBI Taxonomy" id="702437"/>
    <lineage>
        <taxon>Bacteria</taxon>
        <taxon>Bacillati</taxon>
        <taxon>Bacillota</taxon>
        <taxon>Negativicutes</taxon>
        <taxon>Selenomonadales</taxon>
        <taxon>Selenomonadaceae</taxon>
        <taxon>Selenomonas</taxon>
    </lineage>
</organism>
<dbReference type="HAMAP" id="MF_00328">
    <property type="entry name" value="Guanylate_kinase"/>
    <property type="match status" value="1"/>
</dbReference>
<dbReference type="GO" id="GO:0016301">
    <property type="term" value="F:kinase activity"/>
    <property type="evidence" value="ECO:0007669"/>
    <property type="project" value="UniProtKB-KW"/>
</dbReference>
<evidence type="ECO:0000256" key="2">
    <source>
        <dbReference type="ARBA" id="ARBA00005790"/>
    </source>
</evidence>
<proteinExistence type="inferred from homology"/>
<comment type="subcellular location">
    <subcellularLocation>
        <location evidence="11">Cytoplasm</location>
    </subcellularLocation>
</comment>
<evidence type="ECO:0000256" key="7">
    <source>
        <dbReference type="ARBA" id="ARBA00022777"/>
    </source>
</evidence>
<dbReference type="CDD" id="cd00071">
    <property type="entry name" value="GMPK"/>
    <property type="match status" value="1"/>
</dbReference>
<dbReference type="PROSITE" id="PS50052">
    <property type="entry name" value="GUANYLATE_KINASE_2"/>
    <property type="match status" value="1"/>
</dbReference>
<dbReference type="Gene3D" id="3.40.50.300">
    <property type="entry name" value="P-loop containing nucleotide triphosphate hydrolases"/>
    <property type="match status" value="2"/>
</dbReference>
<dbReference type="InterPro" id="IPR008144">
    <property type="entry name" value="Guanylate_kin-like_dom"/>
</dbReference>
<keyword evidence="6 11" id="KW-0547">Nucleotide-binding</keyword>
<accession>A0ABN0DS77</accession>
<reference evidence="13 14" key="1">
    <citation type="submission" date="2011-08" db="EMBL/GenBank/DDBJ databases">
        <title>The Genome Sequence of Selenomonas noxia F0398.</title>
        <authorList>
            <consortium name="The Broad Institute Genome Sequencing Platform"/>
            <person name="Earl A."/>
            <person name="Ward D."/>
            <person name="Feldgarden M."/>
            <person name="Gevers D."/>
            <person name="Izard J."/>
            <person name="Ganesan A."/>
            <person name="Blanton J.M."/>
            <person name="Baranova O.V."/>
            <person name="Tanner A.C."/>
            <person name="Dewhirst F.E."/>
            <person name="Young S.K."/>
            <person name="Zeng Q."/>
            <person name="Gargeya S."/>
            <person name="Fitzgerald M."/>
            <person name="Haas B."/>
            <person name="Abouelleil A."/>
            <person name="Alvarado L."/>
            <person name="Arachchi H.M."/>
            <person name="Berlin A."/>
            <person name="Brown A."/>
            <person name="Chapman S.B."/>
            <person name="Chen Z."/>
            <person name="Dunbar C."/>
            <person name="Freedman E."/>
            <person name="Gearin G."/>
            <person name="Gellesch M."/>
            <person name="Goldberg J."/>
            <person name="Griggs A."/>
            <person name="Gujja S."/>
            <person name="Heiman D."/>
            <person name="Howarth C."/>
            <person name="Larson L."/>
            <person name="Lui A."/>
            <person name="MacDonald P.J.P."/>
            <person name="Montmayeur A."/>
            <person name="Murphy C."/>
            <person name="Neiman D."/>
            <person name="Pearson M."/>
            <person name="Priest M."/>
            <person name="Roberts A."/>
            <person name="Saif S."/>
            <person name="Shea T."/>
            <person name="Shenoy N."/>
            <person name="Sisk P."/>
            <person name="Stolte C."/>
            <person name="Sykes S."/>
            <person name="Wortman J."/>
            <person name="Nusbaum C."/>
            <person name="Birren B."/>
        </authorList>
    </citation>
    <scope>NUCLEOTIDE SEQUENCE [LARGE SCALE GENOMIC DNA]</scope>
    <source>
        <strain evidence="13 14">F0398</strain>
    </source>
</reference>
<dbReference type="SMART" id="SM00072">
    <property type="entry name" value="GuKc"/>
    <property type="match status" value="1"/>
</dbReference>
<evidence type="ECO:0000256" key="3">
    <source>
        <dbReference type="ARBA" id="ARBA00012961"/>
    </source>
</evidence>
<gene>
    <name evidence="11" type="primary">gmk</name>
    <name evidence="13" type="ORF">HMPREF9432_00299</name>
</gene>
<dbReference type="NCBIfam" id="TIGR03263">
    <property type="entry name" value="guanyl_kin"/>
    <property type="match status" value="1"/>
</dbReference>
<dbReference type="Proteomes" id="UP000003175">
    <property type="component" value="Unassembled WGS sequence"/>
</dbReference>
<evidence type="ECO:0000256" key="6">
    <source>
        <dbReference type="ARBA" id="ARBA00022741"/>
    </source>
</evidence>
<keyword evidence="8 11" id="KW-0067">ATP-binding</keyword>
<evidence type="ECO:0000313" key="13">
    <source>
        <dbReference type="EMBL" id="EHG25798.1"/>
    </source>
</evidence>
<dbReference type="Pfam" id="PF00625">
    <property type="entry name" value="Guanylate_kin"/>
    <property type="match status" value="1"/>
</dbReference>
<comment type="caution">
    <text evidence="13">The sequence shown here is derived from an EMBL/GenBank/DDBJ whole genome shotgun (WGS) entry which is preliminary data.</text>
</comment>
<evidence type="ECO:0000256" key="1">
    <source>
        <dbReference type="ARBA" id="ARBA00003531"/>
    </source>
</evidence>
<dbReference type="InterPro" id="IPR017665">
    <property type="entry name" value="Guanylate_kinase"/>
</dbReference>
<dbReference type="InterPro" id="IPR008145">
    <property type="entry name" value="GK/Ca_channel_bsu"/>
</dbReference>
<evidence type="ECO:0000256" key="8">
    <source>
        <dbReference type="ARBA" id="ARBA00022840"/>
    </source>
</evidence>
<dbReference type="InterPro" id="IPR027417">
    <property type="entry name" value="P-loop_NTPase"/>
</dbReference>
<evidence type="ECO:0000256" key="9">
    <source>
        <dbReference type="ARBA" id="ARBA00030128"/>
    </source>
</evidence>
<evidence type="ECO:0000259" key="12">
    <source>
        <dbReference type="PROSITE" id="PS50052"/>
    </source>
</evidence>
<comment type="similarity">
    <text evidence="2 11">Belongs to the guanylate kinase family.</text>
</comment>
<dbReference type="PROSITE" id="PS00856">
    <property type="entry name" value="GUANYLATE_KINASE_1"/>
    <property type="match status" value="1"/>
</dbReference>
<dbReference type="EC" id="2.7.4.8" evidence="3 11"/>
<evidence type="ECO:0000256" key="5">
    <source>
        <dbReference type="ARBA" id="ARBA00022679"/>
    </source>
</evidence>
<dbReference type="PANTHER" id="PTHR23117">
    <property type="entry name" value="GUANYLATE KINASE-RELATED"/>
    <property type="match status" value="1"/>
</dbReference>
<dbReference type="Gene3D" id="3.30.63.10">
    <property type="entry name" value="Guanylate Kinase phosphate binding domain"/>
    <property type="match status" value="1"/>
</dbReference>
<keyword evidence="11" id="KW-0963">Cytoplasm</keyword>
<comment type="function">
    <text evidence="1 11">Essential for recycling GMP and indirectly, cGMP.</text>
</comment>
<feature type="domain" description="Guanylate kinase-like" evidence="12">
    <location>
        <begin position="4"/>
        <end position="182"/>
    </location>
</feature>
<sequence>MKKGLLIVISGASGTGKGTVCKELLTREPAIAYSISATSRAPREGEQDGREYYFRTREQFEAMIADGAFLEYADVYGNYYGTPLAPIEVRRAAGEDILLEIDTQGALNVMERCPDGTFIFLLPPSYEELCRRITGRGTESEESIARRLAAARDEILLGKRYRYAVLNDTVEAATERIRTILAAEHLRADMNPAQFDVVI</sequence>
<keyword evidence="14" id="KW-1185">Reference proteome</keyword>
<name>A0ABN0DS77_9FIRM</name>
<keyword evidence="7 11" id="KW-0418">Kinase</keyword>
<evidence type="ECO:0000256" key="10">
    <source>
        <dbReference type="ARBA" id="ARBA00048594"/>
    </source>
</evidence>
<dbReference type="InterPro" id="IPR020590">
    <property type="entry name" value="Guanylate_kinase_CS"/>
</dbReference>